<dbReference type="Gene3D" id="3.30.70.60">
    <property type="match status" value="1"/>
</dbReference>
<dbReference type="InterPro" id="IPR014717">
    <property type="entry name" value="Transl_elong_EF1B/ribsomal_bS6"/>
</dbReference>
<dbReference type="InterPro" id="IPR007445">
    <property type="entry name" value="PilO"/>
</dbReference>
<reference evidence="1" key="1">
    <citation type="submission" date="2016-10" db="EMBL/GenBank/DDBJ databases">
        <authorList>
            <person name="de Groot N.N."/>
        </authorList>
    </citation>
    <scope>NUCLEOTIDE SEQUENCE</scope>
</reference>
<protein>
    <submittedName>
        <fullName evidence="1">Uncharacterized protein</fullName>
    </submittedName>
</protein>
<gene>
    <name evidence="1" type="ORF">MNB_SV-15-292</name>
</gene>
<organism evidence="1">
    <name type="scientific">hydrothermal vent metagenome</name>
    <dbReference type="NCBI Taxonomy" id="652676"/>
    <lineage>
        <taxon>unclassified sequences</taxon>
        <taxon>metagenomes</taxon>
        <taxon>ecological metagenomes</taxon>
    </lineage>
</organism>
<dbReference type="AlphaFoldDB" id="A0A1W1EIK2"/>
<proteinExistence type="predicted"/>
<dbReference type="Pfam" id="PF04350">
    <property type="entry name" value="PilO"/>
    <property type="match status" value="1"/>
</dbReference>
<name>A0A1W1EIK2_9ZZZZ</name>
<evidence type="ECO:0000313" key="1">
    <source>
        <dbReference type="EMBL" id="SHO80689.1"/>
    </source>
</evidence>
<sequence length="169" mass="19697">MDSKKVLILLVVFTILVNFINYVDVDESKYIKKIELLTKRVAKEKALLGKQIKVLDINKSSQLFFDAKVDNNILLGKFQKMIKDIAKKSNFKITHTSWGTPTLNKKLNIFILPIKIDATSTPHNFAKFSEYIINMDKIVKLDMLSIRKSRKKLSYRMYLFAYKRVSSEK</sequence>
<dbReference type="GO" id="GO:0043683">
    <property type="term" value="P:type IV pilus assembly"/>
    <property type="evidence" value="ECO:0007669"/>
    <property type="project" value="InterPro"/>
</dbReference>
<dbReference type="GO" id="GO:0043107">
    <property type="term" value="P:type IV pilus-dependent motility"/>
    <property type="evidence" value="ECO:0007669"/>
    <property type="project" value="InterPro"/>
</dbReference>
<dbReference type="EMBL" id="FRYL01000016">
    <property type="protein sequence ID" value="SHO80689.1"/>
    <property type="molecule type" value="Genomic_DNA"/>
</dbReference>
<accession>A0A1W1EIK2</accession>